<feature type="transmembrane region" description="Helical" evidence="1">
    <location>
        <begin position="41"/>
        <end position="58"/>
    </location>
</feature>
<dbReference type="RefSeq" id="WP_310797241.1">
    <property type="nucleotide sequence ID" value="NZ_CP123872.1"/>
</dbReference>
<dbReference type="AlphaFoldDB" id="A0AA52EE54"/>
<feature type="transmembrane region" description="Helical" evidence="1">
    <location>
        <begin position="79"/>
        <end position="99"/>
    </location>
</feature>
<accession>A0AA52EE54</accession>
<proteinExistence type="predicted"/>
<evidence type="ECO:0000256" key="1">
    <source>
        <dbReference type="SAM" id="Phobius"/>
    </source>
</evidence>
<evidence type="ECO:0000313" key="2">
    <source>
        <dbReference type="EMBL" id="WND01413.1"/>
    </source>
</evidence>
<keyword evidence="1" id="KW-0472">Membrane</keyword>
<feature type="transmembrane region" description="Helical" evidence="1">
    <location>
        <begin position="105"/>
        <end position="123"/>
    </location>
</feature>
<name>A0AA52EE54_9PROT</name>
<keyword evidence="1" id="KW-1133">Transmembrane helix</keyword>
<reference evidence="2" key="1">
    <citation type="submission" date="2023-04" db="EMBL/GenBank/DDBJ databases">
        <title>Complete genome sequence of Temperatibacter marinus.</title>
        <authorList>
            <person name="Rong J.-C."/>
            <person name="Yi M.-L."/>
            <person name="Zhao Q."/>
        </authorList>
    </citation>
    <scope>NUCLEOTIDE SEQUENCE</scope>
    <source>
        <strain evidence="2">NBRC 110045</strain>
    </source>
</reference>
<evidence type="ECO:0000313" key="3">
    <source>
        <dbReference type="Proteomes" id="UP001268683"/>
    </source>
</evidence>
<keyword evidence="3" id="KW-1185">Reference proteome</keyword>
<dbReference type="KEGG" id="tmk:QGN29_07560"/>
<sequence length="129" mass="14477">MHKLPPISKKHMIRFFIYMAAYVISILIMASLKKDLHNDPIFVGLVALPAIFTFLALYESYKGVMAMDEMLRRIHLEGVFISACFTAGLTFTWSLFTNIGLPEFPSIMVLPLLLAGYGIGSGLRSRAYN</sequence>
<organism evidence="2 3">
    <name type="scientific">Temperatibacter marinus</name>
    <dbReference type="NCBI Taxonomy" id="1456591"/>
    <lineage>
        <taxon>Bacteria</taxon>
        <taxon>Pseudomonadati</taxon>
        <taxon>Pseudomonadota</taxon>
        <taxon>Alphaproteobacteria</taxon>
        <taxon>Kordiimonadales</taxon>
        <taxon>Temperatibacteraceae</taxon>
        <taxon>Temperatibacter</taxon>
    </lineage>
</organism>
<gene>
    <name evidence="2" type="ORF">QGN29_07560</name>
</gene>
<dbReference type="EMBL" id="CP123872">
    <property type="protein sequence ID" value="WND01413.1"/>
    <property type="molecule type" value="Genomic_DNA"/>
</dbReference>
<keyword evidence="1" id="KW-0812">Transmembrane</keyword>
<dbReference type="Proteomes" id="UP001268683">
    <property type="component" value="Chromosome"/>
</dbReference>
<feature type="transmembrane region" description="Helical" evidence="1">
    <location>
        <begin position="12"/>
        <end position="29"/>
    </location>
</feature>
<protein>
    <submittedName>
        <fullName evidence="2">Uncharacterized protein</fullName>
    </submittedName>
</protein>